<name>A0A9W8ZY66_9AGAR</name>
<proteinExistence type="predicted"/>
<reference evidence="1" key="1">
    <citation type="submission" date="2022-08" db="EMBL/GenBank/DDBJ databases">
        <authorList>
            <consortium name="DOE Joint Genome Institute"/>
            <person name="Min B."/>
            <person name="Riley R."/>
            <person name="Sierra-Patev S."/>
            <person name="Naranjo-Ortiz M."/>
            <person name="Looney B."/>
            <person name="Konkel Z."/>
            <person name="Slot J.C."/>
            <person name="Sakamoto Y."/>
            <person name="Steenwyk J.L."/>
            <person name="Rokas A."/>
            <person name="Carro J."/>
            <person name="Camarero S."/>
            <person name="Ferreira P."/>
            <person name="Molpeceres G."/>
            <person name="Ruiz-Duenas F.J."/>
            <person name="Serrano A."/>
            <person name="Henrissat B."/>
            <person name="Drula E."/>
            <person name="Hughes K.W."/>
            <person name="Mata J.L."/>
            <person name="Ishikawa N.K."/>
            <person name="Vargas-Isla R."/>
            <person name="Ushijima S."/>
            <person name="Smith C.A."/>
            <person name="Ahrendt S."/>
            <person name="Andreopoulos W."/>
            <person name="He G."/>
            <person name="Labutti K."/>
            <person name="Lipzen A."/>
            <person name="Ng V."/>
            <person name="Sandor L."/>
            <person name="Barry K."/>
            <person name="Martinez A.T."/>
            <person name="Xiao Y."/>
            <person name="Gibbons J.G."/>
            <person name="Terashima K."/>
            <person name="Hibbett D.S."/>
            <person name="Grigoriev I.V."/>
        </authorList>
    </citation>
    <scope>NUCLEOTIDE SEQUENCE</scope>
    <source>
        <strain evidence="1">Sp2 HRB7682 ss15</strain>
    </source>
</reference>
<organism evidence="1 2">
    <name type="scientific">Lentinula lateritia</name>
    <dbReference type="NCBI Taxonomy" id="40482"/>
    <lineage>
        <taxon>Eukaryota</taxon>
        <taxon>Fungi</taxon>
        <taxon>Dikarya</taxon>
        <taxon>Basidiomycota</taxon>
        <taxon>Agaricomycotina</taxon>
        <taxon>Agaricomycetes</taxon>
        <taxon>Agaricomycetidae</taxon>
        <taxon>Agaricales</taxon>
        <taxon>Marasmiineae</taxon>
        <taxon>Omphalotaceae</taxon>
        <taxon>Lentinula</taxon>
    </lineage>
</organism>
<evidence type="ECO:0000313" key="2">
    <source>
        <dbReference type="Proteomes" id="UP001150238"/>
    </source>
</evidence>
<accession>A0A9W8ZY66</accession>
<gene>
    <name evidence="1" type="ORF">C8J55DRAFT_564966</name>
</gene>
<dbReference type="EMBL" id="JANVFS010000038">
    <property type="protein sequence ID" value="KAJ4468459.1"/>
    <property type="molecule type" value="Genomic_DNA"/>
</dbReference>
<comment type="caution">
    <text evidence="1">The sequence shown here is derived from an EMBL/GenBank/DDBJ whole genome shotgun (WGS) entry which is preliminary data.</text>
</comment>
<evidence type="ECO:0000313" key="1">
    <source>
        <dbReference type="EMBL" id="KAJ4468459.1"/>
    </source>
</evidence>
<sequence length="69" mass="7594">MTTAVILLVTEIGASIDDSVAIWTRKMPSTLAQSLPDLSEKERTTLFSSIPNMTKYEWGTHVRADVIVG</sequence>
<protein>
    <submittedName>
        <fullName evidence="1">Uncharacterized protein</fullName>
    </submittedName>
</protein>
<reference evidence="1" key="2">
    <citation type="journal article" date="2023" name="Proc. Natl. Acad. Sci. U.S.A.">
        <title>A global phylogenomic analysis of the shiitake genus Lentinula.</title>
        <authorList>
            <person name="Sierra-Patev S."/>
            <person name="Min B."/>
            <person name="Naranjo-Ortiz M."/>
            <person name="Looney B."/>
            <person name="Konkel Z."/>
            <person name="Slot J.C."/>
            <person name="Sakamoto Y."/>
            <person name="Steenwyk J.L."/>
            <person name="Rokas A."/>
            <person name="Carro J."/>
            <person name="Camarero S."/>
            <person name="Ferreira P."/>
            <person name="Molpeceres G."/>
            <person name="Ruiz-Duenas F.J."/>
            <person name="Serrano A."/>
            <person name="Henrissat B."/>
            <person name="Drula E."/>
            <person name="Hughes K.W."/>
            <person name="Mata J.L."/>
            <person name="Ishikawa N.K."/>
            <person name="Vargas-Isla R."/>
            <person name="Ushijima S."/>
            <person name="Smith C.A."/>
            <person name="Donoghue J."/>
            <person name="Ahrendt S."/>
            <person name="Andreopoulos W."/>
            <person name="He G."/>
            <person name="LaButti K."/>
            <person name="Lipzen A."/>
            <person name="Ng V."/>
            <person name="Riley R."/>
            <person name="Sandor L."/>
            <person name="Barry K."/>
            <person name="Martinez A.T."/>
            <person name="Xiao Y."/>
            <person name="Gibbons J.G."/>
            <person name="Terashima K."/>
            <person name="Grigoriev I.V."/>
            <person name="Hibbett D."/>
        </authorList>
    </citation>
    <scope>NUCLEOTIDE SEQUENCE</scope>
    <source>
        <strain evidence="1">Sp2 HRB7682 ss15</strain>
    </source>
</reference>
<dbReference type="AlphaFoldDB" id="A0A9W8ZY66"/>
<dbReference type="Proteomes" id="UP001150238">
    <property type="component" value="Unassembled WGS sequence"/>
</dbReference>